<dbReference type="PROSITE" id="PS01249">
    <property type="entry name" value="HYPA"/>
    <property type="match status" value="1"/>
</dbReference>
<comment type="caution">
    <text evidence="6">The sequence shown here is derived from an EMBL/GenBank/DDBJ whole genome shotgun (WGS) entry which is preliminary data.</text>
</comment>
<dbReference type="InterPro" id="IPR000688">
    <property type="entry name" value="HypA/HybF"/>
</dbReference>
<dbReference type="RefSeq" id="WP_183463582.1">
    <property type="nucleotide sequence ID" value="NZ_JACHWZ010000030.1"/>
</dbReference>
<dbReference type="GO" id="GO:0016151">
    <property type="term" value="F:nickel cation binding"/>
    <property type="evidence" value="ECO:0007669"/>
    <property type="project" value="UniProtKB-UniRule"/>
</dbReference>
<dbReference type="GO" id="GO:0051604">
    <property type="term" value="P:protein maturation"/>
    <property type="evidence" value="ECO:0007669"/>
    <property type="project" value="InterPro"/>
</dbReference>
<evidence type="ECO:0000313" key="7">
    <source>
        <dbReference type="Proteomes" id="UP000535937"/>
    </source>
</evidence>
<evidence type="ECO:0000256" key="4">
    <source>
        <dbReference type="ARBA" id="ARBA00022833"/>
    </source>
</evidence>
<evidence type="ECO:0000256" key="2">
    <source>
        <dbReference type="ARBA" id="ARBA00022596"/>
    </source>
</evidence>
<reference evidence="6 7" key="1">
    <citation type="submission" date="2020-08" db="EMBL/GenBank/DDBJ databases">
        <title>Genomic Encyclopedia of Type Strains, Phase III (KMG-III): the genomes of soil and plant-associated and newly described type strains.</title>
        <authorList>
            <person name="Whitman W."/>
        </authorList>
    </citation>
    <scope>NUCLEOTIDE SEQUENCE [LARGE SCALE GENOMIC DNA]</scope>
    <source>
        <strain evidence="6 7">CECT 8799</strain>
    </source>
</reference>
<dbReference type="PIRSF" id="PIRSF004761">
    <property type="entry name" value="Hydrgn_mat_HypA"/>
    <property type="match status" value="1"/>
</dbReference>
<dbReference type="PANTHER" id="PTHR34535:SF3">
    <property type="entry name" value="HYDROGENASE MATURATION FACTOR HYPA"/>
    <property type="match status" value="1"/>
</dbReference>
<evidence type="ECO:0000256" key="1">
    <source>
        <dbReference type="ARBA" id="ARBA00010748"/>
    </source>
</evidence>
<gene>
    <name evidence="5" type="primary">hypA</name>
    <name evidence="6" type="ORF">FHS09_004281</name>
</gene>
<evidence type="ECO:0000313" key="6">
    <source>
        <dbReference type="EMBL" id="MBB3063423.1"/>
    </source>
</evidence>
<name>A0A7W4WFU4_9GAMM</name>
<dbReference type="Gene3D" id="3.30.2320.80">
    <property type="match status" value="1"/>
</dbReference>
<feature type="binding site" evidence="5">
    <location>
        <position position="86"/>
    </location>
    <ligand>
        <name>Zn(2+)</name>
        <dbReference type="ChEBI" id="CHEBI:29105"/>
    </ligand>
</feature>
<dbReference type="InterPro" id="IPR020538">
    <property type="entry name" value="Hydgase_Ni_incorp_HypA/HybF_CS"/>
</dbReference>
<comment type="similarity">
    <text evidence="1 5">Belongs to the HypA/HybF family.</text>
</comment>
<accession>A0A7W4WFU4</accession>
<keyword evidence="7" id="KW-1185">Reference proteome</keyword>
<feature type="binding site" evidence="5">
    <location>
        <position position="88"/>
    </location>
    <ligand>
        <name>Zn(2+)</name>
        <dbReference type="ChEBI" id="CHEBI:29105"/>
    </ligand>
</feature>
<proteinExistence type="inferred from homology"/>
<keyword evidence="3 5" id="KW-0479">Metal-binding</keyword>
<dbReference type="AlphaFoldDB" id="A0A7W4WFU4"/>
<keyword evidence="2 5" id="KW-0533">Nickel</keyword>
<feature type="binding site" evidence="5">
    <location>
        <position position="70"/>
    </location>
    <ligand>
        <name>Zn(2+)</name>
        <dbReference type="ChEBI" id="CHEBI:29105"/>
    </ligand>
</feature>
<evidence type="ECO:0000256" key="3">
    <source>
        <dbReference type="ARBA" id="ARBA00022723"/>
    </source>
</evidence>
<feature type="binding site" evidence="5">
    <location>
        <position position="2"/>
    </location>
    <ligand>
        <name>Ni(2+)</name>
        <dbReference type="ChEBI" id="CHEBI:49786"/>
    </ligand>
</feature>
<dbReference type="GO" id="GO:0008270">
    <property type="term" value="F:zinc ion binding"/>
    <property type="evidence" value="ECO:0007669"/>
    <property type="project" value="UniProtKB-UniRule"/>
</dbReference>
<dbReference type="EMBL" id="JACHWZ010000030">
    <property type="protein sequence ID" value="MBB3063423.1"/>
    <property type="molecule type" value="Genomic_DNA"/>
</dbReference>
<keyword evidence="4 5" id="KW-0862">Zinc</keyword>
<protein>
    <recommendedName>
        <fullName evidence="5">Hydrogenase maturation factor HypA</fullName>
    </recommendedName>
</protein>
<comment type="function">
    <text evidence="5">Involved in the maturation of [NiFe] hydrogenases. Required for nickel insertion into the metal center of the hydrogenase.</text>
</comment>
<evidence type="ECO:0000256" key="5">
    <source>
        <dbReference type="HAMAP-Rule" id="MF_00213"/>
    </source>
</evidence>
<dbReference type="Proteomes" id="UP000535937">
    <property type="component" value="Unassembled WGS sequence"/>
</dbReference>
<dbReference type="Pfam" id="PF01155">
    <property type="entry name" value="HypA"/>
    <property type="match status" value="1"/>
</dbReference>
<organism evidence="6 7">
    <name type="scientific">Microbulbifer rhizosphaerae</name>
    <dbReference type="NCBI Taxonomy" id="1562603"/>
    <lineage>
        <taxon>Bacteria</taxon>
        <taxon>Pseudomonadati</taxon>
        <taxon>Pseudomonadota</taxon>
        <taxon>Gammaproteobacteria</taxon>
        <taxon>Cellvibrionales</taxon>
        <taxon>Microbulbiferaceae</taxon>
        <taxon>Microbulbifer</taxon>
    </lineage>
</organism>
<feature type="binding site" evidence="5">
    <location>
        <position position="73"/>
    </location>
    <ligand>
        <name>Zn(2+)</name>
        <dbReference type="ChEBI" id="CHEBI:29105"/>
    </ligand>
</feature>
<dbReference type="HAMAP" id="MF_00213">
    <property type="entry name" value="HypA_HybF"/>
    <property type="match status" value="1"/>
</dbReference>
<dbReference type="PANTHER" id="PTHR34535">
    <property type="entry name" value="HYDROGENASE MATURATION FACTOR HYPA"/>
    <property type="match status" value="1"/>
</dbReference>
<sequence>MHELSLVQSIVEACSARANGAWVRKVTLEVGALSCVMPEALRFCFAAVSDGTALQGAELEILVRPGRSRCRECGRELSLRSLLDNCSCGSGNLEPPSGGDQLRIQSMEIEEAV</sequence>